<comment type="caution">
    <text evidence="2">The sequence shown here is derived from an EMBL/GenBank/DDBJ whole genome shotgun (WGS) entry which is preliminary data.</text>
</comment>
<feature type="signal peptide" evidence="1">
    <location>
        <begin position="1"/>
        <end position="29"/>
    </location>
</feature>
<dbReference type="Proteomes" id="UP000604825">
    <property type="component" value="Unassembled WGS sequence"/>
</dbReference>
<keyword evidence="3" id="KW-1185">Reference proteome</keyword>
<dbReference type="AlphaFoldDB" id="A0A811RIY2"/>
<proteinExistence type="predicted"/>
<accession>A0A811RIY2</accession>
<dbReference type="EMBL" id="CAJGYO010000015">
    <property type="protein sequence ID" value="CAD6269796.1"/>
    <property type="molecule type" value="Genomic_DNA"/>
</dbReference>
<reference evidence="2" key="1">
    <citation type="submission" date="2020-10" db="EMBL/GenBank/DDBJ databases">
        <authorList>
            <person name="Han B."/>
            <person name="Lu T."/>
            <person name="Zhao Q."/>
            <person name="Huang X."/>
            <person name="Zhao Y."/>
        </authorList>
    </citation>
    <scope>NUCLEOTIDE SEQUENCE</scope>
</reference>
<organism evidence="2 3">
    <name type="scientific">Miscanthus lutarioriparius</name>
    <dbReference type="NCBI Taxonomy" id="422564"/>
    <lineage>
        <taxon>Eukaryota</taxon>
        <taxon>Viridiplantae</taxon>
        <taxon>Streptophyta</taxon>
        <taxon>Embryophyta</taxon>
        <taxon>Tracheophyta</taxon>
        <taxon>Spermatophyta</taxon>
        <taxon>Magnoliopsida</taxon>
        <taxon>Liliopsida</taxon>
        <taxon>Poales</taxon>
        <taxon>Poaceae</taxon>
        <taxon>PACMAD clade</taxon>
        <taxon>Panicoideae</taxon>
        <taxon>Andropogonodae</taxon>
        <taxon>Andropogoneae</taxon>
        <taxon>Saccharinae</taxon>
        <taxon>Miscanthus</taxon>
    </lineage>
</organism>
<gene>
    <name evidence="2" type="ORF">NCGR_LOCUS53094</name>
</gene>
<evidence type="ECO:0000256" key="1">
    <source>
        <dbReference type="SAM" id="SignalP"/>
    </source>
</evidence>
<keyword evidence="1" id="KW-0732">Signal</keyword>
<sequence>MAGKRTILALFIWAMVLLLIFMAAHEIFAADQSVRRPPLLTSVQFAYDWAVSLTFPLGPITNCEAAGVWDPVVQARRGTKQPDYGYG</sequence>
<evidence type="ECO:0000313" key="3">
    <source>
        <dbReference type="Proteomes" id="UP000604825"/>
    </source>
</evidence>
<evidence type="ECO:0000313" key="2">
    <source>
        <dbReference type="EMBL" id="CAD6269796.1"/>
    </source>
</evidence>
<name>A0A811RIY2_9POAL</name>
<protein>
    <submittedName>
        <fullName evidence="2">Uncharacterized protein</fullName>
    </submittedName>
</protein>
<feature type="chain" id="PRO_5032292564" evidence="1">
    <location>
        <begin position="30"/>
        <end position="87"/>
    </location>
</feature>